<dbReference type="EMBL" id="KB733458">
    <property type="protein sequence ID" value="ENI04057.1"/>
    <property type="molecule type" value="Genomic_DNA"/>
</dbReference>
<evidence type="ECO:0000256" key="1">
    <source>
        <dbReference type="SAM" id="MobiDB-lite"/>
    </source>
</evidence>
<keyword evidence="3" id="KW-1185">Reference proteome</keyword>
<protein>
    <submittedName>
        <fullName evidence="2">Uncharacterized protein</fullName>
    </submittedName>
</protein>
<feature type="region of interest" description="Disordered" evidence="1">
    <location>
        <begin position="1"/>
        <end position="33"/>
    </location>
</feature>
<evidence type="ECO:0000313" key="2">
    <source>
        <dbReference type="EMBL" id="ENI04057.1"/>
    </source>
</evidence>
<reference evidence="3" key="2">
    <citation type="journal article" date="2013" name="PLoS Genet.">
        <title>Comparative genome structure, secondary metabolite, and effector coding capacity across Cochliobolus pathogens.</title>
        <authorList>
            <person name="Condon B.J."/>
            <person name="Leng Y."/>
            <person name="Wu D."/>
            <person name="Bushley K.E."/>
            <person name="Ohm R.A."/>
            <person name="Otillar R."/>
            <person name="Martin J."/>
            <person name="Schackwitz W."/>
            <person name="Grimwood J."/>
            <person name="MohdZainudin N."/>
            <person name="Xue C."/>
            <person name="Wang R."/>
            <person name="Manning V.A."/>
            <person name="Dhillon B."/>
            <person name="Tu Z.J."/>
            <person name="Steffenson B.J."/>
            <person name="Salamov A."/>
            <person name="Sun H."/>
            <person name="Lowry S."/>
            <person name="LaButti K."/>
            <person name="Han J."/>
            <person name="Copeland A."/>
            <person name="Lindquist E."/>
            <person name="Barry K."/>
            <person name="Schmutz J."/>
            <person name="Baker S.E."/>
            <person name="Ciuffetti L.M."/>
            <person name="Grigoriev I.V."/>
            <person name="Zhong S."/>
            <person name="Turgeon B.G."/>
        </authorList>
    </citation>
    <scope>NUCLEOTIDE SEQUENCE [LARGE SCALE GENOMIC DNA]</scope>
    <source>
        <strain evidence="3">C4 / ATCC 48331 / race T</strain>
    </source>
</reference>
<gene>
    <name evidence="2" type="ORF">COCC4DRAFT_140978</name>
</gene>
<reference evidence="2 3" key="1">
    <citation type="journal article" date="2012" name="PLoS Pathog.">
        <title>Diverse lifestyles and strategies of plant pathogenesis encoded in the genomes of eighteen Dothideomycetes fungi.</title>
        <authorList>
            <person name="Ohm R.A."/>
            <person name="Feau N."/>
            <person name="Henrissat B."/>
            <person name="Schoch C.L."/>
            <person name="Horwitz B.A."/>
            <person name="Barry K.W."/>
            <person name="Condon B.J."/>
            <person name="Copeland A.C."/>
            <person name="Dhillon B."/>
            <person name="Glaser F."/>
            <person name="Hesse C.N."/>
            <person name="Kosti I."/>
            <person name="LaButti K."/>
            <person name="Lindquist E.A."/>
            <person name="Lucas S."/>
            <person name="Salamov A.A."/>
            <person name="Bradshaw R.E."/>
            <person name="Ciuffetti L."/>
            <person name="Hamelin R.C."/>
            <person name="Kema G.H.J."/>
            <person name="Lawrence C."/>
            <person name="Scott J.A."/>
            <person name="Spatafora J.W."/>
            <person name="Turgeon B.G."/>
            <person name="de Wit P.J.G.M."/>
            <person name="Zhong S."/>
            <person name="Goodwin S.B."/>
            <person name="Grigoriev I.V."/>
        </authorList>
    </citation>
    <scope>NUCLEOTIDE SEQUENCE [LARGE SCALE GENOMIC DNA]</scope>
    <source>
        <strain evidence="3">C4 / ATCC 48331 / race T</strain>
    </source>
</reference>
<dbReference type="Proteomes" id="UP000012338">
    <property type="component" value="Unassembled WGS sequence"/>
</dbReference>
<proteinExistence type="predicted"/>
<dbReference type="OrthoDB" id="3763505at2759"/>
<evidence type="ECO:0000313" key="3">
    <source>
        <dbReference type="Proteomes" id="UP000012338"/>
    </source>
</evidence>
<dbReference type="HOGENOM" id="CLU_2126883_0_0_1"/>
<sequence>KKKYKTYNSGDSPVVTRLTTSPPVESLTCGEQTRSSGRMWKNAENLKFRDSVPRAQKGNEWSKRLLIHTKRSRIDGDEHKVVYCARDKGRRIVVADLVLFIRNTWTVSDARTEC</sequence>
<name>N4XG20_COCH4</name>
<organism evidence="2 3">
    <name type="scientific">Cochliobolus heterostrophus (strain C4 / ATCC 48331 / race T)</name>
    <name type="common">Southern corn leaf blight fungus</name>
    <name type="synonym">Bipolaris maydis</name>
    <dbReference type="NCBI Taxonomy" id="665024"/>
    <lineage>
        <taxon>Eukaryota</taxon>
        <taxon>Fungi</taxon>
        <taxon>Dikarya</taxon>
        <taxon>Ascomycota</taxon>
        <taxon>Pezizomycotina</taxon>
        <taxon>Dothideomycetes</taxon>
        <taxon>Pleosporomycetidae</taxon>
        <taxon>Pleosporales</taxon>
        <taxon>Pleosporineae</taxon>
        <taxon>Pleosporaceae</taxon>
        <taxon>Bipolaris</taxon>
    </lineage>
</organism>
<feature type="non-terminal residue" evidence="2">
    <location>
        <position position="1"/>
    </location>
</feature>
<dbReference type="AlphaFoldDB" id="N4XG20"/>
<accession>N4XG20</accession>